<dbReference type="InterPro" id="IPR036910">
    <property type="entry name" value="HMG_box_dom_sf"/>
</dbReference>
<feature type="DNA-binding region" description="HMG box" evidence="13">
    <location>
        <begin position="351"/>
        <end position="419"/>
    </location>
</feature>
<proteinExistence type="predicted"/>
<keyword evidence="18" id="KW-1185">Reference proteome</keyword>
<dbReference type="InterPro" id="IPR009071">
    <property type="entry name" value="HMG_box_dom"/>
</dbReference>
<dbReference type="Gene3D" id="1.10.30.10">
    <property type="entry name" value="High mobility group box domain"/>
    <property type="match status" value="1"/>
</dbReference>
<reference evidence="17" key="1">
    <citation type="submission" date="2025-08" db="UniProtKB">
        <authorList>
            <consortium name="Ensembl"/>
        </authorList>
    </citation>
    <scope>IDENTIFICATION</scope>
</reference>
<dbReference type="SMART" id="SM00398">
    <property type="entry name" value="HMG"/>
    <property type="match status" value="1"/>
</dbReference>
<organism evidence="17 18">
    <name type="scientific">Gadus morhua</name>
    <name type="common">Atlantic cod</name>
    <dbReference type="NCBI Taxonomy" id="8049"/>
    <lineage>
        <taxon>Eukaryota</taxon>
        <taxon>Metazoa</taxon>
        <taxon>Chordata</taxon>
        <taxon>Craniata</taxon>
        <taxon>Vertebrata</taxon>
        <taxon>Euteleostomi</taxon>
        <taxon>Actinopterygii</taxon>
        <taxon>Neopterygii</taxon>
        <taxon>Teleostei</taxon>
        <taxon>Neoteleostei</taxon>
        <taxon>Acanthomorphata</taxon>
        <taxon>Zeiogadaria</taxon>
        <taxon>Gadariae</taxon>
        <taxon>Gadiformes</taxon>
        <taxon>Gadoidei</taxon>
        <taxon>Gadidae</taxon>
        <taxon>Gadus</taxon>
    </lineage>
</organism>
<evidence type="ECO:0000256" key="7">
    <source>
        <dbReference type="ARBA" id="ARBA00023125"/>
    </source>
</evidence>
<gene>
    <name evidence="17" type="primary">hbp1</name>
</gene>
<dbReference type="SUPFAM" id="SSF47095">
    <property type="entry name" value="HMG-box"/>
    <property type="match status" value="1"/>
</dbReference>
<feature type="compositionally biased region" description="Basic residues" evidence="14">
    <location>
        <begin position="116"/>
        <end position="125"/>
    </location>
</feature>
<feature type="compositionally biased region" description="Polar residues" evidence="14">
    <location>
        <begin position="326"/>
        <end position="341"/>
    </location>
</feature>
<evidence type="ECO:0000256" key="12">
    <source>
        <dbReference type="ARBA" id="ARBA00030708"/>
    </source>
</evidence>
<evidence type="ECO:0000256" key="14">
    <source>
        <dbReference type="SAM" id="MobiDB-lite"/>
    </source>
</evidence>
<evidence type="ECO:0000259" key="16">
    <source>
        <dbReference type="PROSITE" id="PS51148"/>
    </source>
</evidence>
<evidence type="ECO:0000256" key="4">
    <source>
        <dbReference type="ARBA" id="ARBA00022687"/>
    </source>
</evidence>
<evidence type="ECO:0000256" key="13">
    <source>
        <dbReference type="PROSITE-ProRule" id="PRU00267"/>
    </source>
</evidence>
<dbReference type="Pfam" id="PF00505">
    <property type="entry name" value="HMG_box"/>
    <property type="match status" value="1"/>
</dbReference>
<evidence type="ECO:0000256" key="2">
    <source>
        <dbReference type="ARBA" id="ARBA00017229"/>
    </source>
</evidence>
<evidence type="ECO:0000256" key="10">
    <source>
        <dbReference type="ARBA" id="ARBA00025095"/>
    </source>
</evidence>
<keyword evidence="6" id="KW-0805">Transcription regulation</keyword>
<feature type="region of interest" description="Disordered" evidence="14">
    <location>
        <begin position="1"/>
        <end position="26"/>
    </location>
</feature>
<reference evidence="17" key="2">
    <citation type="submission" date="2025-09" db="UniProtKB">
        <authorList>
            <consortium name="Ensembl"/>
        </authorList>
    </citation>
    <scope>IDENTIFICATION</scope>
</reference>
<comment type="function">
    <text evidence="10">Transcriptional repressor that binds to the promoter region of target genes. Plays a role in the regulation of the cell cycle and of the Wnt pathway. Binds preferentially to the sequence 5'-TTCATTCATTCA-3'. Binding to the histone H1.0 promoter is enhanced by interaction with RB1. Disrupts the interaction between DNA and TCF4.</text>
</comment>
<dbReference type="PANTHER" id="PTHR15499:SF3">
    <property type="entry name" value="HMG BOX-CONTAINING PROTEIN 1"/>
    <property type="match status" value="1"/>
</dbReference>
<dbReference type="PANTHER" id="PTHR15499">
    <property type="entry name" value="HMG BOX-CONTAINING PROTEIN 1"/>
    <property type="match status" value="1"/>
</dbReference>
<dbReference type="GO" id="GO:0000981">
    <property type="term" value="F:DNA-binding transcription factor activity, RNA polymerase II-specific"/>
    <property type="evidence" value="ECO:0007669"/>
    <property type="project" value="TreeGrafter"/>
</dbReference>
<evidence type="ECO:0000256" key="8">
    <source>
        <dbReference type="ARBA" id="ARBA00023163"/>
    </source>
</evidence>
<feature type="domain" description="AXH" evidence="16">
    <location>
        <begin position="136"/>
        <end position="272"/>
    </location>
</feature>
<dbReference type="CDD" id="cd21988">
    <property type="entry name" value="HMG-box_HBP1"/>
    <property type="match status" value="1"/>
</dbReference>
<keyword evidence="4" id="KW-0879">Wnt signaling pathway</keyword>
<dbReference type="SMART" id="SM00536">
    <property type="entry name" value="AXH"/>
    <property type="match status" value="1"/>
</dbReference>
<dbReference type="SUPFAM" id="SSF102031">
    <property type="entry name" value="AXH domain"/>
    <property type="match status" value="1"/>
</dbReference>
<comment type="subcellular location">
    <subcellularLocation>
        <location evidence="1">Nucleus</location>
    </subcellularLocation>
</comment>
<dbReference type="Proteomes" id="UP000694546">
    <property type="component" value="Chromosome 9"/>
</dbReference>
<evidence type="ECO:0000313" key="18">
    <source>
        <dbReference type="Proteomes" id="UP000694546"/>
    </source>
</evidence>
<dbReference type="InterPro" id="IPR036096">
    <property type="entry name" value="Ataxin_AXH_dom_sf"/>
</dbReference>
<dbReference type="Pfam" id="PF08517">
    <property type="entry name" value="AXH"/>
    <property type="match status" value="1"/>
</dbReference>
<feature type="domain" description="HMG box" evidence="15">
    <location>
        <begin position="351"/>
        <end position="419"/>
    </location>
</feature>
<dbReference type="GeneTree" id="ENSGT00390000011239"/>
<evidence type="ECO:0000256" key="6">
    <source>
        <dbReference type="ARBA" id="ARBA00023015"/>
    </source>
</evidence>
<dbReference type="GO" id="GO:0003723">
    <property type="term" value="F:RNA binding"/>
    <property type="evidence" value="ECO:0007669"/>
    <property type="project" value="InterPro"/>
</dbReference>
<dbReference type="GO" id="GO:0000978">
    <property type="term" value="F:RNA polymerase II cis-regulatory region sequence-specific DNA binding"/>
    <property type="evidence" value="ECO:0007669"/>
    <property type="project" value="TreeGrafter"/>
</dbReference>
<name>A0A8C5A4X9_GADMO</name>
<dbReference type="AlphaFoldDB" id="A0A8C5A4X9"/>
<keyword evidence="5" id="KW-0832">Ubl conjugation</keyword>
<keyword evidence="3" id="KW-0678">Repressor</keyword>
<accession>A0A8C5A4X9</accession>
<dbReference type="InterPro" id="IPR039655">
    <property type="entry name" value="HBP1"/>
</dbReference>
<evidence type="ECO:0000256" key="5">
    <source>
        <dbReference type="ARBA" id="ARBA00022843"/>
    </source>
</evidence>
<dbReference type="InterPro" id="IPR003652">
    <property type="entry name" value="Ataxin_AXH_dom"/>
</dbReference>
<evidence type="ECO:0000313" key="17">
    <source>
        <dbReference type="Ensembl" id="ENSGMOP00000026775.1"/>
    </source>
</evidence>
<dbReference type="PROSITE" id="PS50118">
    <property type="entry name" value="HMG_BOX_2"/>
    <property type="match status" value="1"/>
</dbReference>
<keyword evidence="7 13" id="KW-0238">DNA-binding</keyword>
<keyword evidence="8" id="KW-0804">Transcription</keyword>
<evidence type="ECO:0000256" key="3">
    <source>
        <dbReference type="ARBA" id="ARBA00022491"/>
    </source>
</evidence>
<keyword evidence="9 13" id="KW-0539">Nucleus</keyword>
<dbReference type="GO" id="GO:0016055">
    <property type="term" value="P:Wnt signaling pathway"/>
    <property type="evidence" value="ECO:0007669"/>
    <property type="project" value="UniProtKB-KW"/>
</dbReference>
<feature type="region of interest" description="Disordered" evidence="14">
    <location>
        <begin position="100"/>
        <end position="131"/>
    </location>
</feature>
<evidence type="ECO:0000259" key="15">
    <source>
        <dbReference type="PROSITE" id="PS50118"/>
    </source>
</evidence>
<feature type="region of interest" description="Disordered" evidence="14">
    <location>
        <begin position="306"/>
        <end position="343"/>
    </location>
</feature>
<sequence>MDESFDPLKCTEELPSSPGCNMDFDDMPELQEVDEDRRSSEMFRVGAGVSHQELGTSPSNNWLAELANIATSPQSPLLKDAPHKRSSPVHIFGSSNSLHSYARPPLASSAPTPSRMHLRDRRRVRASSESESGVFSMSSSFSDDEDMAWSRSWPSTAWHCFLKGKLFRVWEHTRGTHKGNTHSYGSEGLRLVDHEEAVSVAQVVLKLTFDPGSTTNGLLTAECRLDHPFFVKNKGWASFYPSLTVVHHGIPCYEMQVGDLCLPPNHPDAINCDDSVVFDTFRSYDFTPLDSSAVYVLSNMARQRRTSQSSGGAVSPDCDKFERAGSPQSSNSKSGRGQASGTAVVAVPTKCKRPMNAFMLFAKKYRVEYTQMYPGKDNRAISVILGDKWKKMKSEERRMYTLEAKVLAEEQKRLNPDCWKRKRTNSGSQQT</sequence>
<protein>
    <recommendedName>
        <fullName evidence="2">HMG box-containing protein 1</fullName>
    </recommendedName>
    <alternativeName>
        <fullName evidence="12">HMG box transcription factor 1</fullName>
    </alternativeName>
    <alternativeName>
        <fullName evidence="11">High mobility group box transcription factor 1</fullName>
    </alternativeName>
</protein>
<dbReference type="GO" id="GO:0005634">
    <property type="term" value="C:nucleus"/>
    <property type="evidence" value="ECO:0007669"/>
    <property type="project" value="UniProtKB-SubCell"/>
</dbReference>
<evidence type="ECO:0000256" key="9">
    <source>
        <dbReference type="ARBA" id="ARBA00023242"/>
    </source>
</evidence>
<evidence type="ECO:0000256" key="11">
    <source>
        <dbReference type="ARBA" id="ARBA00030026"/>
    </source>
</evidence>
<dbReference type="Ensembl" id="ENSGMOT00000044875.1">
    <property type="protein sequence ID" value="ENSGMOP00000026775.1"/>
    <property type="gene ID" value="ENSGMOG00000013782.2"/>
</dbReference>
<dbReference type="PROSITE" id="PS51148">
    <property type="entry name" value="AXH"/>
    <property type="match status" value="1"/>
</dbReference>
<evidence type="ECO:0000256" key="1">
    <source>
        <dbReference type="ARBA" id="ARBA00004123"/>
    </source>
</evidence>